<reference evidence="2 3" key="1">
    <citation type="submission" date="2019-07" db="EMBL/GenBank/DDBJ databases">
        <title>Whole genome shotgun sequence of Myxococcus fulvus NBRC 100333.</title>
        <authorList>
            <person name="Hosoyama A."/>
            <person name="Uohara A."/>
            <person name="Ohji S."/>
            <person name="Ichikawa N."/>
        </authorList>
    </citation>
    <scope>NUCLEOTIDE SEQUENCE [LARGE SCALE GENOMIC DNA]</scope>
    <source>
        <strain evidence="2 3">NBRC 100333</strain>
    </source>
</reference>
<dbReference type="InterPro" id="IPR051531">
    <property type="entry name" value="N-acetyltransferase"/>
</dbReference>
<feature type="domain" description="N-acetyltransferase" evidence="1">
    <location>
        <begin position="41"/>
        <end position="194"/>
    </location>
</feature>
<dbReference type="AlphaFoldDB" id="A0A511SVQ4"/>
<dbReference type="Proteomes" id="UP000321514">
    <property type="component" value="Unassembled WGS sequence"/>
</dbReference>
<evidence type="ECO:0000313" key="3">
    <source>
        <dbReference type="Proteomes" id="UP000321514"/>
    </source>
</evidence>
<dbReference type="EMBL" id="BJXR01000013">
    <property type="protein sequence ID" value="GEN05979.1"/>
    <property type="molecule type" value="Genomic_DNA"/>
</dbReference>
<comment type="caution">
    <text evidence="2">The sequence shown here is derived from an EMBL/GenBank/DDBJ whole genome shotgun (WGS) entry which is preliminary data.</text>
</comment>
<dbReference type="InterPro" id="IPR016181">
    <property type="entry name" value="Acyl_CoA_acyltransferase"/>
</dbReference>
<dbReference type="SUPFAM" id="SSF55729">
    <property type="entry name" value="Acyl-CoA N-acyltransferases (Nat)"/>
    <property type="match status" value="1"/>
</dbReference>
<dbReference type="InterPro" id="IPR000182">
    <property type="entry name" value="GNAT_dom"/>
</dbReference>
<evidence type="ECO:0000313" key="2">
    <source>
        <dbReference type="EMBL" id="GEN05979.1"/>
    </source>
</evidence>
<keyword evidence="2" id="KW-0808">Transferase</keyword>
<sequence>MWEHAVRALALVEGGCHPPAPWLFVRDTMQAPGPRIETARLILRPMALEDFEGFVALMSDPDSARHIGGVQPRSVVWRGMCGMAGGWALQGFSMFSVLERSTGRWIGRVGPWCPEGWPGTEVGWSLLKETWGRGYATEAASAAMDWAVDHLGWTDIIHSIAPENTPSQQVALRLGSRLRGPGRLPAPFEAATVELWGQSREEWRARRRGAPSIG</sequence>
<evidence type="ECO:0000259" key="1">
    <source>
        <dbReference type="PROSITE" id="PS51186"/>
    </source>
</evidence>
<dbReference type="Gene3D" id="3.40.630.30">
    <property type="match status" value="1"/>
</dbReference>
<proteinExistence type="predicted"/>
<dbReference type="Pfam" id="PF13302">
    <property type="entry name" value="Acetyltransf_3"/>
    <property type="match status" value="1"/>
</dbReference>
<dbReference type="PROSITE" id="PS51186">
    <property type="entry name" value="GNAT"/>
    <property type="match status" value="1"/>
</dbReference>
<name>A0A511SVQ4_MYXFU</name>
<dbReference type="STRING" id="1334629.MFUL124B02_35740"/>
<gene>
    <name evidence="2" type="ORF">MFU01_10160</name>
</gene>
<organism evidence="2 3">
    <name type="scientific">Myxococcus fulvus</name>
    <dbReference type="NCBI Taxonomy" id="33"/>
    <lineage>
        <taxon>Bacteria</taxon>
        <taxon>Pseudomonadati</taxon>
        <taxon>Myxococcota</taxon>
        <taxon>Myxococcia</taxon>
        <taxon>Myxococcales</taxon>
        <taxon>Cystobacterineae</taxon>
        <taxon>Myxococcaceae</taxon>
        <taxon>Myxococcus</taxon>
    </lineage>
</organism>
<accession>A0A511SVQ4</accession>
<dbReference type="PANTHER" id="PTHR43792:SF16">
    <property type="entry name" value="N-ACETYLTRANSFERASE DOMAIN-CONTAINING PROTEIN"/>
    <property type="match status" value="1"/>
</dbReference>
<protein>
    <submittedName>
        <fullName evidence="2">N-acetyltransferase</fullName>
    </submittedName>
</protein>
<dbReference type="GO" id="GO:0016747">
    <property type="term" value="F:acyltransferase activity, transferring groups other than amino-acyl groups"/>
    <property type="evidence" value="ECO:0007669"/>
    <property type="project" value="InterPro"/>
</dbReference>
<dbReference type="PANTHER" id="PTHR43792">
    <property type="entry name" value="GNAT FAMILY, PUTATIVE (AFU_ORTHOLOGUE AFUA_3G00765)-RELATED-RELATED"/>
    <property type="match status" value="1"/>
</dbReference>